<organism evidence="10 11">
    <name type="scientific">Brassica cretica</name>
    <name type="common">Mustard</name>
    <dbReference type="NCBI Taxonomy" id="69181"/>
    <lineage>
        <taxon>Eukaryota</taxon>
        <taxon>Viridiplantae</taxon>
        <taxon>Streptophyta</taxon>
        <taxon>Embryophyta</taxon>
        <taxon>Tracheophyta</taxon>
        <taxon>Spermatophyta</taxon>
        <taxon>Magnoliopsida</taxon>
        <taxon>eudicotyledons</taxon>
        <taxon>Gunneridae</taxon>
        <taxon>Pentapetalae</taxon>
        <taxon>rosids</taxon>
        <taxon>malvids</taxon>
        <taxon>Brassicales</taxon>
        <taxon>Brassicaceae</taxon>
        <taxon>Brassiceae</taxon>
        <taxon>Brassica</taxon>
    </lineage>
</organism>
<evidence type="ECO:0000259" key="9">
    <source>
        <dbReference type="PROSITE" id="PS50089"/>
    </source>
</evidence>
<accession>A0ABQ7E0B5</accession>
<keyword evidence="11" id="KW-1185">Reference proteome</keyword>
<dbReference type="Proteomes" id="UP000266723">
    <property type="component" value="Unassembled WGS sequence"/>
</dbReference>
<dbReference type="EC" id="2.3.2.27" evidence="2"/>
<proteinExistence type="predicted"/>
<dbReference type="Pfam" id="PF13639">
    <property type="entry name" value="zf-RING_2"/>
    <property type="match status" value="1"/>
</dbReference>
<evidence type="ECO:0000313" key="11">
    <source>
        <dbReference type="Proteomes" id="UP000266723"/>
    </source>
</evidence>
<evidence type="ECO:0000256" key="2">
    <source>
        <dbReference type="ARBA" id="ARBA00012483"/>
    </source>
</evidence>
<dbReference type="PANTHER" id="PTHR46463:SF44">
    <property type="entry name" value="RING_U-BOX SUPERFAMILY PROTEIN"/>
    <property type="match status" value="1"/>
</dbReference>
<keyword evidence="3" id="KW-0808">Transferase</keyword>
<dbReference type="SMART" id="SM00184">
    <property type="entry name" value="RING"/>
    <property type="match status" value="1"/>
</dbReference>
<dbReference type="EMBL" id="QGKV02000649">
    <property type="protein sequence ID" value="KAF3583051.1"/>
    <property type="molecule type" value="Genomic_DNA"/>
</dbReference>
<dbReference type="CDD" id="cd23116">
    <property type="entry name" value="RING-H2_AIRP1-like"/>
    <property type="match status" value="1"/>
</dbReference>
<evidence type="ECO:0000256" key="5">
    <source>
        <dbReference type="ARBA" id="ARBA00022771"/>
    </source>
</evidence>
<sequence>MLLHLYKTTKLVATILSIDEESSVFGIVIKKRRREMGGCCCCSSSRRADLHNGPPYYYYPRATEERVPLSTALNRTSSAISSGVVVVDTNLETSSPDAYIPPPLPIPFDVAIGVPQTPENGEESACVDIREVSVETANTESAQETVDGITLGVPATTCPCKETESKLQTEIDLESTEEDIDPKKLSKDVFVPIEEEEDCPICLEEYDMDNPKLLAKCEHHFHLACILEWMERSETCPVCNKEMVFDSPLD</sequence>
<dbReference type="InterPro" id="IPR013083">
    <property type="entry name" value="Znf_RING/FYVE/PHD"/>
</dbReference>
<dbReference type="InterPro" id="IPR001841">
    <property type="entry name" value="Znf_RING"/>
</dbReference>
<gene>
    <name evidence="10" type="ORF">DY000_02033808</name>
</gene>
<dbReference type="PROSITE" id="PS50089">
    <property type="entry name" value="ZF_RING_2"/>
    <property type="match status" value="1"/>
</dbReference>
<evidence type="ECO:0000256" key="1">
    <source>
        <dbReference type="ARBA" id="ARBA00000900"/>
    </source>
</evidence>
<evidence type="ECO:0000256" key="6">
    <source>
        <dbReference type="ARBA" id="ARBA00022786"/>
    </source>
</evidence>
<dbReference type="SUPFAM" id="SSF57850">
    <property type="entry name" value="RING/U-box"/>
    <property type="match status" value="1"/>
</dbReference>
<evidence type="ECO:0000256" key="3">
    <source>
        <dbReference type="ARBA" id="ARBA00022679"/>
    </source>
</evidence>
<keyword evidence="5 8" id="KW-0863">Zinc-finger</keyword>
<comment type="catalytic activity">
    <reaction evidence="1">
        <text>S-ubiquitinyl-[E2 ubiquitin-conjugating enzyme]-L-cysteine + [acceptor protein]-L-lysine = [E2 ubiquitin-conjugating enzyme]-L-cysteine + N(6)-ubiquitinyl-[acceptor protein]-L-lysine.</text>
        <dbReference type="EC" id="2.3.2.27"/>
    </reaction>
</comment>
<keyword evidence="4" id="KW-0479">Metal-binding</keyword>
<keyword evidence="7" id="KW-0862">Zinc</keyword>
<feature type="domain" description="RING-type" evidence="9">
    <location>
        <begin position="199"/>
        <end position="240"/>
    </location>
</feature>
<evidence type="ECO:0000256" key="7">
    <source>
        <dbReference type="ARBA" id="ARBA00022833"/>
    </source>
</evidence>
<evidence type="ECO:0000256" key="8">
    <source>
        <dbReference type="PROSITE-ProRule" id="PRU00175"/>
    </source>
</evidence>
<dbReference type="PANTHER" id="PTHR46463">
    <property type="entry name" value="ZINC FINGER, RING/FYVE/PHD-TYPE"/>
    <property type="match status" value="1"/>
</dbReference>
<keyword evidence="6" id="KW-0833">Ubl conjugation pathway</keyword>
<name>A0ABQ7E0B5_BRACR</name>
<comment type="caution">
    <text evidence="10">The sequence shown here is derived from an EMBL/GenBank/DDBJ whole genome shotgun (WGS) entry which is preliminary data.</text>
</comment>
<protein>
    <recommendedName>
        <fullName evidence="2">RING-type E3 ubiquitin transferase</fullName>
        <ecNumber evidence="2">2.3.2.27</ecNumber>
    </recommendedName>
</protein>
<dbReference type="Gene3D" id="3.30.40.10">
    <property type="entry name" value="Zinc/RING finger domain, C3HC4 (zinc finger)"/>
    <property type="match status" value="1"/>
</dbReference>
<evidence type="ECO:0000313" key="10">
    <source>
        <dbReference type="EMBL" id="KAF3583051.1"/>
    </source>
</evidence>
<evidence type="ECO:0000256" key="4">
    <source>
        <dbReference type="ARBA" id="ARBA00022723"/>
    </source>
</evidence>
<reference evidence="10 11" key="1">
    <citation type="journal article" date="2020" name="BMC Genomics">
        <title>Intraspecific diversification of the crop wild relative Brassica cretica Lam. using demographic model selection.</title>
        <authorList>
            <person name="Kioukis A."/>
            <person name="Michalopoulou V.A."/>
            <person name="Briers L."/>
            <person name="Pirintsos S."/>
            <person name="Studholme D.J."/>
            <person name="Pavlidis P."/>
            <person name="Sarris P.F."/>
        </authorList>
    </citation>
    <scope>NUCLEOTIDE SEQUENCE [LARGE SCALE GENOMIC DNA]</scope>
    <source>
        <strain evidence="11">cv. PFS-1207/04</strain>
    </source>
</reference>